<evidence type="ECO:0000256" key="3">
    <source>
        <dbReference type="ARBA" id="ARBA00022448"/>
    </source>
</evidence>
<dbReference type="InterPro" id="IPR024230">
    <property type="entry name" value="GspL_cyto_dom"/>
</dbReference>
<keyword evidence="7 10" id="KW-0653">Protein transport</keyword>
<dbReference type="PIRSF" id="PIRSF015761">
    <property type="entry name" value="Protein_L"/>
    <property type="match status" value="1"/>
</dbReference>
<reference evidence="13 14" key="1">
    <citation type="submission" date="2018-01" db="EMBL/GenBank/DDBJ databases">
        <title>Draft genome sequences of six Vibrio diazotrophicus strains isolated from deep-sea sediments of the Baltic Sea.</title>
        <authorList>
            <person name="Castillo D."/>
            <person name="Vandieken V."/>
            <person name="Chiang O."/>
            <person name="Middelboe M."/>
        </authorList>
    </citation>
    <scope>NUCLEOTIDE SEQUENCE [LARGE SCALE GENOMIC DNA]</scope>
    <source>
        <strain evidence="13 14">60.27F</strain>
    </source>
</reference>
<protein>
    <recommendedName>
        <fullName evidence="10">Type II secretion system protein L</fullName>
        <shortName evidence="10">T2SS protein L</shortName>
    </recommendedName>
</protein>
<dbReference type="GeneID" id="94023303"/>
<dbReference type="SUPFAM" id="SSF53067">
    <property type="entry name" value="Actin-like ATPase domain"/>
    <property type="match status" value="2"/>
</dbReference>
<evidence type="ECO:0000313" key="13">
    <source>
        <dbReference type="EMBL" id="PNI04696.1"/>
    </source>
</evidence>
<evidence type="ECO:0000256" key="8">
    <source>
        <dbReference type="ARBA" id="ARBA00022989"/>
    </source>
</evidence>
<dbReference type="CDD" id="cd24017">
    <property type="entry name" value="ASKHA_T2SSL_N"/>
    <property type="match status" value="1"/>
</dbReference>
<evidence type="ECO:0000256" key="4">
    <source>
        <dbReference type="ARBA" id="ARBA00022475"/>
    </source>
</evidence>
<evidence type="ECO:0000259" key="11">
    <source>
        <dbReference type="Pfam" id="PF05134"/>
    </source>
</evidence>
<evidence type="ECO:0000256" key="2">
    <source>
        <dbReference type="ARBA" id="ARBA00005318"/>
    </source>
</evidence>
<evidence type="ECO:0000256" key="7">
    <source>
        <dbReference type="ARBA" id="ARBA00022927"/>
    </source>
</evidence>
<dbReference type="InterPro" id="IPR025691">
    <property type="entry name" value="GspL_pp_dom"/>
</dbReference>
<keyword evidence="5" id="KW-0997">Cell inner membrane</keyword>
<dbReference type="GO" id="GO:0015628">
    <property type="term" value="P:protein secretion by the type II secretion system"/>
    <property type="evidence" value="ECO:0007669"/>
    <property type="project" value="InterPro"/>
</dbReference>
<accession>A0A2J8I2C1</accession>
<dbReference type="Proteomes" id="UP000236449">
    <property type="component" value="Unassembled WGS sequence"/>
</dbReference>
<evidence type="ECO:0000256" key="10">
    <source>
        <dbReference type="PIRNR" id="PIRNR015761"/>
    </source>
</evidence>
<dbReference type="InterPro" id="IPR043129">
    <property type="entry name" value="ATPase_NBD"/>
</dbReference>
<keyword evidence="8" id="KW-1133">Transmembrane helix</keyword>
<dbReference type="Gene3D" id="3.30.420.380">
    <property type="match status" value="1"/>
</dbReference>
<sequence length="403" mass="45346">MSEFLTVRLSSQKEAIIPWLVWSSVQQEVIASGEISGWEQLEQLSSYAEQRSIIVLMSASDVVLSQVEIPAGANRKIESMLPYLIEDEVAQDVDDMHFSILKKTGNIVEVAGIDRDFLQSCIDELASLGMTVKRVIPDVLTVPVQQGLAAVQLGKEWLIRKGDSQGICVDSEWLELFSQSDWVKEGDNFLPLTAYTPLPELGLADGQDWHFTPSPLVMQLLTEQALQSKVNMLTGSFRVKSSSMKYWRIWRKAAYAALVFLAVLIGYKLLETHRLEQQVQTYRAESERIFRVVFPEREKIPTVSYLKRLMNEELNALQGGSAQGSVLQWLTPLPATLRSIQGMELQSIKFDSNRGEVRLEATSKDFQSFEQARVKLAEQFVVEQGQVNKNGDVVAGSFVLKQK</sequence>
<feature type="domain" description="GspL periplasmic" evidence="12">
    <location>
        <begin position="245"/>
        <end position="402"/>
    </location>
</feature>
<dbReference type="AlphaFoldDB" id="A0A2J8I2C1"/>
<evidence type="ECO:0000256" key="1">
    <source>
        <dbReference type="ARBA" id="ARBA00004377"/>
    </source>
</evidence>
<evidence type="ECO:0000256" key="5">
    <source>
        <dbReference type="ARBA" id="ARBA00022519"/>
    </source>
</evidence>
<evidence type="ECO:0000259" key="12">
    <source>
        <dbReference type="Pfam" id="PF12693"/>
    </source>
</evidence>
<dbReference type="NCBIfam" id="TIGR01709">
    <property type="entry name" value="typeII_sec_gspL"/>
    <property type="match status" value="1"/>
</dbReference>
<dbReference type="RefSeq" id="WP_042484842.1">
    <property type="nucleotide sequence ID" value="NZ_CBCRWT010000022.1"/>
</dbReference>
<dbReference type="InterPro" id="IPR007812">
    <property type="entry name" value="T2SS_protein-GspL"/>
</dbReference>
<evidence type="ECO:0000313" key="14">
    <source>
        <dbReference type="Proteomes" id="UP000236449"/>
    </source>
</evidence>
<dbReference type="Gene3D" id="3.30.420.370">
    <property type="match status" value="1"/>
</dbReference>
<proteinExistence type="inferred from homology"/>
<keyword evidence="3 10" id="KW-0813">Transport</keyword>
<dbReference type="EMBL" id="POSK01000007">
    <property type="protein sequence ID" value="PNI04696.1"/>
    <property type="molecule type" value="Genomic_DNA"/>
</dbReference>
<keyword evidence="9" id="KW-0472">Membrane</keyword>
<dbReference type="Gene3D" id="3.30.1360.100">
    <property type="entry name" value="General secretion pathway protein M, EpsM"/>
    <property type="match status" value="1"/>
</dbReference>
<dbReference type="GO" id="GO:0015627">
    <property type="term" value="C:type II protein secretion system complex"/>
    <property type="evidence" value="ECO:0007669"/>
    <property type="project" value="InterPro"/>
</dbReference>
<dbReference type="GO" id="GO:0009276">
    <property type="term" value="C:Gram-negative-bacterium-type cell wall"/>
    <property type="evidence" value="ECO:0007669"/>
    <property type="project" value="InterPro"/>
</dbReference>
<dbReference type="Pfam" id="PF12693">
    <property type="entry name" value="GspL_C"/>
    <property type="match status" value="1"/>
</dbReference>
<name>A0A2J8I2C1_VIBDI</name>
<organism evidence="13 14">
    <name type="scientific">Vibrio diazotrophicus</name>
    <dbReference type="NCBI Taxonomy" id="685"/>
    <lineage>
        <taxon>Bacteria</taxon>
        <taxon>Pseudomonadati</taxon>
        <taxon>Pseudomonadota</taxon>
        <taxon>Gammaproteobacteria</taxon>
        <taxon>Vibrionales</taxon>
        <taxon>Vibrionaceae</taxon>
        <taxon>Vibrio</taxon>
    </lineage>
</organism>
<comment type="similarity">
    <text evidence="2 10">Belongs to the GSP L family.</text>
</comment>
<dbReference type="Pfam" id="PF05134">
    <property type="entry name" value="T2SSL"/>
    <property type="match status" value="1"/>
</dbReference>
<dbReference type="GO" id="GO:0005886">
    <property type="term" value="C:plasma membrane"/>
    <property type="evidence" value="ECO:0007669"/>
    <property type="project" value="UniProtKB-SubCell"/>
</dbReference>
<feature type="domain" description="GspL cytoplasmic actin-ATPase-like" evidence="11">
    <location>
        <begin position="5"/>
        <end position="239"/>
    </location>
</feature>
<comment type="caution">
    <text evidence="13">The sequence shown here is derived from an EMBL/GenBank/DDBJ whole genome shotgun (WGS) entry which is preliminary data.</text>
</comment>
<gene>
    <name evidence="13" type="primary">gspL</name>
    <name evidence="13" type="ORF">C1N32_12485</name>
</gene>
<keyword evidence="6" id="KW-0812">Transmembrane</keyword>
<evidence type="ECO:0000256" key="6">
    <source>
        <dbReference type="ARBA" id="ARBA00022692"/>
    </source>
</evidence>
<keyword evidence="4" id="KW-1003">Cell membrane</keyword>
<comment type="subcellular location">
    <subcellularLocation>
        <location evidence="1">Cell inner membrane</location>
        <topology evidence="1">Single-pass membrane protein</topology>
    </subcellularLocation>
</comment>
<dbReference type="OrthoDB" id="7011844at2"/>
<comment type="function">
    <text evidence="10">Inner membrane component of the type II secretion system required for the energy-dependent secretion of extracellular factors such as proteases and toxins from the periplasm.</text>
</comment>
<evidence type="ECO:0000256" key="9">
    <source>
        <dbReference type="ARBA" id="ARBA00023136"/>
    </source>
</evidence>